<dbReference type="InterPro" id="IPR038721">
    <property type="entry name" value="IS701-like_DDE_dom"/>
</dbReference>
<comment type="caution">
    <text evidence="3">The sequence shown here is derived from an EMBL/GenBank/DDBJ whole genome shotgun (WGS) entry which is preliminary data.</text>
</comment>
<evidence type="ECO:0000313" key="5">
    <source>
        <dbReference type="Proteomes" id="UP001365781"/>
    </source>
</evidence>
<evidence type="ECO:0000259" key="2">
    <source>
        <dbReference type="Pfam" id="PF13546"/>
    </source>
</evidence>
<organism evidence="3 5">
    <name type="scientific">Streptomyces brasiliscabiei</name>
    <dbReference type="NCBI Taxonomy" id="2736302"/>
    <lineage>
        <taxon>Bacteria</taxon>
        <taxon>Bacillati</taxon>
        <taxon>Actinomycetota</taxon>
        <taxon>Actinomycetes</taxon>
        <taxon>Kitasatosporales</taxon>
        <taxon>Streptomycetaceae</taxon>
        <taxon>Streptomyces</taxon>
    </lineage>
</organism>
<protein>
    <submittedName>
        <fullName evidence="3">Transposase</fullName>
    </submittedName>
</protein>
<evidence type="ECO:0000256" key="1">
    <source>
        <dbReference type="SAM" id="MobiDB-lite"/>
    </source>
</evidence>
<name>A0ABU8GC87_9ACTN</name>
<dbReference type="Pfam" id="PF13546">
    <property type="entry name" value="DDE_5"/>
    <property type="match status" value="1"/>
</dbReference>
<dbReference type="PANTHER" id="PTHR33627:SF1">
    <property type="entry name" value="TRANSPOSASE"/>
    <property type="match status" value="1"/>
</dbReference>
<dbReference type="EMBL" id="JBBAYM010000010">
    <property type="protein sequence ID" value="MEI5611038.1"/>
    <property type="molecule type" value="Genomic_DNA"/>
</dbReference>
<dbReference type="Proteomes" id="UP001365781">
    <property type="component" value="Unassembled WGS sequence"/>
</dbReference>
<sequence length="170" mass="18508">MVDETGDAEKGTHTVGVQRKTPASPRGSKRAGRGLPCLRERRRLAALDRELYIPRSWTCDLDRCRAVGLGEETLFATKPELAAHMIGRFLDAGHHLGWIAGDEVYGGNPKLRFALEERGTGYVLAGACSAETTTGAGKFRVVTLAAKVPKRAWRTSSGGRHPGRRITPMQ</sequence>
<dbReference type="EMBL" id="JBBAYM010000010">
    <property type="protein sequence ID" value="MEI5610802.1"/>
    <property type="molecule type" value="Genomic_DNA"/>
</dbReference>
<accession>A0ABU8GC87</accession>
<evidence type="ECO:0000313" key="3">
    <source>
        <dbReference type="EMBL" id="MEI5610802.1"/>
    </source>
</evidence>
<proteinExistence type="predicted"/>
<feature type="region of interest" description="Disordered" evidence="1">
    <location>
        <begin position="1"/>
        <end position="33"/>
    </location>
</feature>
<keyword evidence="5" id="KW-1185">Reference proteome</keyword>
<evidence type="ECO:0000313" key="4">
    <source>
        <dbReference type="EMBL" id="MEI5611038.1"/>
    </source>
</evidence>
<dbReference type="PANTHER" id="PTHR33627">
    <property type="entry name" value="TRANSPOSASE"/>
    <property type="match status" value="1"/>
</dbReference>
<dbReference type="InterPro" id="IPR039365">
    <property type="entry name" value="IS701-like"/>
</dbReference>
<reference evidence="3 5" key="1">
    <citation type="submission" date="2024-03" db="EMBL/GenBank/DDBJ databases">
        <title>First Report of Pectobacterium brasiliscabiei causing potato scab in china.</title>
        <authorList>
            <person name="Handique U."/>
        </authorList>
    </citation>
    <scope>NUCLEOTIDE SEQUENCE [LARGE SCALE GENOMIC DNA]</scope>
    <source>
        <strain evidence="3 5">ZRIMU1503</strain>
    </source>
</reference>
<gene>
    <name evidence="3" type="ORF">WB403_16680</name>
    <name evidence="4" type="ORF">WB403_17895</name>
</gene>
<feature type="domain" description="Transposase IS701-like DDE" evidence="2">
    <location>
        <begin position="2"/>
        <end position="125"/>
    </location>
</feature>
<dbReference type="RefSeq" id="WP_336541467.1">
    <property type="nucleotide sequence ID" value="NZ_JBBAYL010000017.1"/>
</dbReference>